<protein>
    <submittedName>
        <fullName evidence="1">Uncharacterized protein</fullName>
    </submittedName>
</protein>
<accession>A0ABU1JT02</accession>
<organism evidence="1 2">
    <name type="scientific">Inquilinus ginsengisoli</name>
    <dbReference type="NCBI Taxonomy" id="363840"/>
    <lineage>
        <taxon>Bacteria</taxon>
        <taxon>Pseudomonadati</taxon>
        <taxon>Pseudomonadota</taxon>
        <taxon>Alphaproteobacteria</taxon>
        <taxon>Rhodospirillales</taxon>
        <taxon>Rhodospirillaceae</taxon>
        <taxon>Inquilinus</taxon>
    </lineage>
</organism>
<dbReference type="Proteomes" id="UP001262410">
    <property type="component" value="Unassembled WGS sequence"/>
</dbReference>
<dbReference type="RefSeq" id="WP_309796565.1">
    <property type="nucleotide sequence ID" value="NZ_JAVDPW010000006.1"/>
</dbReference>
<evidence type="ECO:0000313" key="2">
    <source>
        <dbReference type="Proteomes" id="UP001262410"/>
    </source>
</evidence>
<dbReference type="EMBL" id="JAVDPW010000006">
    <property type="protein sequence ID" value="MDR6291402.1"/>
    <property type="molecule type" value="Genomic_DNA"/>
</dbReference>
<sequence length="98" mass="10542">MNSANLQLEGVYAAMTALMTTLRDKGLLDQEEIDGALERAETALVSNSRRPTELSAASVEAICFPLRYLRLANRATADGPALSFAELAARVGQMKASR</sequence>
<keyword evidence="2" id="KW-1185">Reference proteome</keyword>
<gene>
    <name evidence="1" type="ORF">E9232_003928</name>
</gene>
<name>A0ABU1JT02_9PROT</name>
<proteinExistence type="predicted"/>
<evidence type="ECO:0000313" key="1">
    <source>
        <dbReference type="EMBL" id="MDR6291402.1"/>
    </source>
</evidence>
<reference evidence="1 2" key="1">
    <citation type="submission" date="2023-07" db="EMBL/GenBank/DDBJ databases">
        <title>Sorghum-associated microbial communities from plants grown in Nebraska, USA.</title>
        <authorList>
            <person name="Schachtman D."/>
        </authorList>
    </citation>
    <scope>NUCLEOTIDE SEQUENCE [LARGE SCALE GENOMIC DNA]</scope>
    <source>
        <strain evidence="1 2">584</strain>
    </source>
</reference>
<comment type="caution">
    <text evidence="1">The sequence shown here is derived from an EMBL/GenBank/DDBJ whole genome shotgun (WGS) entry which is preliminary data.</text>
</comment>